<evidence type="ECO:0000256" key="5">
    <source>
        <dbReference type="ARBA" id="ARBA00031248"/>
    </source>
</evidence>
<evidence type="ECO:0000259" key="9">
    <source>
        <dbReference type="Pfam" id="PF00149"/>
    </source>
</evidence>
<dbReference type="InterPro" id="IPR029052">
    <property type="entry name" value="Metallo-depent_PP-like"/>
</dbReference>
<comment type="similarity">
    <text evidence="2">Belongs to the Ap4A hydrolase family.</text>
</comment>
<evidence type="ECO:0000256" key="6">
    <source>
        <dbReference type="ARBA" id="ARBA00032248"/>
    </source>
</evidence>
<evidence type="ECO:0000256" key="1">
    <source>
        <dbReference type="ARBA" id="ARBA00003413"/>
    </source>
</evidence>
<reference evidence="10 11" key="1">
    <citation type="submission" date="2024-04" db="EMBL/GenBank/DDBJ databases">
        <title>Novel species of the genus Ideonella isolated from streams.</title>
        <authorList>
            <person name="Lu H."/>
        </authorList>
    </citation>
    <scope>NUCLEOTIDE SEQUENCE [LARGE SCALE GENOMIC DNA]</scope>
    <source>
        <strain evidence="10 11">BYS139W</strain>
    </source>
</reference>
<keyword evidence="4 10" id="KW-0378">Hydrolase</keyword>
<dbReference type="InterPro" id="IPR004617">
    <property type="entry name" value="ApaH"/>
</dbReference>
<comment type="caution">
    <text evidence="10">The sequence shown here is derived from an EMBL/GenBank/DDBJ whole genome shotgun (WGS) entry which is preliminary data.</text>
</comment>
<dbReference type="PIRSF" id="PIRSF000903">
    <property type="entry name" value="B5n-ttraPtase_sm"/>
    <property type="match status" value="1"/>
</dbReference>
<evidence type="ECO:0000256" key="2">
    <source>
        <dbReference type="ARBA" id="ARBA00005419"/>
    </source>
</evidence>
<evidence type="ECO:0000313" key="10">
    <source>
        <dbReference type="EMBL" id="MEK8025369.1"/>
    </source>
</evidence>
<evidence type="ECO:0000256" key="7">
    <source>
        <dbReference type="ARBA" id="ARBA00033210"/>
    </source>
</evidence>
<gene>
    <name evidence="10" type="ORF">AACH11_05285</name>
</gene>
<evidence type="ECO:0000256" key="3">
    <source>
        <dbReference type="ARBA" id="ARBA00012506"/>
    </source>
</evidence>
<dbReference type="EMBL" id="JBBUTF010000004">
    <property type="protein sequence ID" value="MEK8025369.1"/>
    <property type="molecule type" value="Genomic_DNA"/>
</dbReference>
<dbReference type="NCBIfam" id="TIGR00668">
    <property type="entry name" value="apaH"/>
    <property type="match status" value="1"/>
</dbReference>
<dbReference type="PANTHER" id="PTHR40942:SF4">
    <property type="entry name" value="CYTOCHROME C5"/>
    <property type="match status" value="1"/>
</dbReference>
<organism evidence="10 11">
    <name type="scientific">Pseudaquabacterium rugosum</name>
    <dbReference type="NCBI Taxonomy" id="2984194"/>
    <lineage>
        <taxon>Bacteria</taxon>
        <taxon>Pseudomonadati</taxon>
        <taxon>Pseudomonadota</taxon>
        <taxon>Betaproteobacteria</taxon>
        <taxon>Burkholderiales</taxon>
        <taxon>Sphaerotilaceae</taxon>
        <taxon>Pseudaquabacterium</taxon>
    </lineage>
</organism>
<dbReference type="NCBIfam" id="NF001204">
    <property type="entry name" value="PRK00166.1"/>
    <property type="match status" value="1"/>
</dbReference>
<name>A0ABU9B6L3_9BURK</name>
<keyword evidence="11" id="KW-1185">Reference proteome</keyword>
<dbReference type="Pfam" id="PF00149">
    <property type="entry name" value="Metallophos"/>
    <property type="match status" value="1"/>
</dbReference>
<dbReference type="Proteomes" id="UP001368500">
    <property type="component" value="Unassembled WGS sequence"/>
</dbReference>
<protein>
    <recommendedName>
        <fullName evidence="3">bis(5'-nucleosyl)-tetraphosphatase (symmetrical)</fullName>
        <ecNumber evidence="3">3.6.1.41</ecNumber>
    </recommendedName>
    <alternativeName>
        <fullName evidence="6">Ap4A hydrolase</fullName>
    </alternativeName>
    <alternativeName>
        <fullName evidence="5">Diadenosine 5',5'''-P1,P4-tetraphosphate pyrophosphohydrolase</fullName>
    </alternativeName>
    <alternativeName>
        <fullName evidence="7">Diadenosine tetraphosphatase</fullName>
    </alternativeName>
</protein>
<feature type="domain" description="Calcineurin-like phosphoesterase" evidence="9">
    <location>
        <begin position="4"/>
        <end position="130"/>
    </location>
</feature>
<evidence type="ECO:0000313" key="11">
    <source>
        <dbReference type="Proteomes" id="UP001368500"/>
    </source>
</evidence>
<accession>A0ABU9B6L3</accession>
<sequence>MHYLIGDLQGCCDAFERLLAEIGFTPSRDTLHVLGDLVNRGPASLQVLERLHGFGASAGFVLGNHDLHLLAVDAGARPAHRSDTLDEILAHPRRVAWLDWLVQRGRLADEAEGWLLVHAGLVPQWDRADALALAAEVEAVLRGPDRAGFLRQMYGNQPARWDPALQGIARWRMIVNTLTRIRFCRADGTLDFATKDGAETAPPGHHPWFEVPDRRSAGQPVAFGHWSTLGLKSRDDLLALDTGCVWGGALTAARVDGGRRELIQVRCAQAQAPGQG</sequence>
<comment type="function">
    <text evidence="1">Hydrolyzes diadenosine 5',5'''-P1,P4-tetraphosphate to yield ADP.</text>
</comment>
<evidence type="ECO:0000256" key="8">
    <source>
        <dbReference type="ARBA" id="ARBA00049417"/>
    </source>
</evidence>
<comment type="catalytic activity">
    <reaction evidence="8">
        <text>P(1),P(4)-bis(5'-adenosyl) tetraphosphate + H2O = 2 ADP + 2 H(+)</text>
        <dbReference type="Rhea" id="RHEA:24252"/>
        <dbReference type="ChEBI" id="CHEBI:15377"/>
        <dbReference type="ChEBI" id="CHEBI:15378"/>
        <dbReference type="ChEBI" id="CHEBI:58141"/>
        <dbReference type="ChEBI" id="CHEBI:456216"/>
        <dbReference type="EC" id="3.6.1.41"/>
    </reaction>
</comment>
<evidence type="ECO:0000256" key="4">
    <source>
        <dbReference type="ARBA" id="ARBA00022801"/>
    </source>
</evidence>
<dbReference type="RefSeq" id="WP_341373153.1">
    <property type="nucleotide sequence ID" value="NZ_JBBUTF010000004.1"/>
</dbReference>
<dbReference type="SUPFAM" id="SSF56300">
    <property type="entry name" value="Metallo-dependent phosphatases"/>
    <property type="match status" value="1"/>
</dbReference>
<dbReference type="GO" id="GO:0008803">
    <property type="term" value="F:bis(5'-nucleosyl)-tetraphosphatase (symmetrical) activity"/>
    <property type="evidence" value="ECO:0007669"/>
    <property type="project" value="UniProtKB-EC"/>
</dbReference>
<dbReference type="EC" id="3.6.1.41" evidence="3"/>
<dbReference type="PANTHER" id="PTHR40942">
    <property type="match status" value="1"/>
</dbReference>
<dbReference type="InterPro" id="IPR004843">
    <property type="entry name" value="Calcineurin-like_PHP"/>
</dbReference>
<proteinExistence type="inferred from homology"/>
<dbReference type="Gene3D" id="3.60.21.10">
    <property type="match status" value="1"/>
</dbReference>